<feature type="domain" description="AAA+ ATPase" evidence="18">
    <location>
        <begin position="44"/>
        <end position="181"/>
    </location>
</feature>
<dbReference type="InterPro" id="IPR027417">
    <property type="entry name" value="P-loop_NTPase"/>
</dbReference>
<dbReference type="Proteomes" id="UP000014760">
    <property type="component" value="Unassembled WGS sequence"/>
</dbReference>
<evidence type="ECO:0000256" key="13">
    <source>
        <dbReference type="ARBA" id="ARBA00023049"/>
    </source>
</evidence>
<keyword evidence="5" id="KW-0645">Protease</keyword>
<evidence type="ECO:0000256" key="4">
    <source>
        <dbReference type="ARBA" id="ARBA00010550"/>
    </source>
</evidence>
<dbReference type="InterPro" id="IPR041569">
    <property type="entry name" value="AAA_lid_3"/>
</dbReference>
<evidence type="ECO:0000313" key="21">
    <source>
        <dbReference type="Proteomes" id="UP000014760"/>
    </source>
</evidence>
<dbReference type="EMBL" id="AMQN01005219">
    <property type="status" value="NOT_ANNOTATED_CDS"/>
    <property type="molecule type" value="Genomic_DNA"/>
</dbReference>
<evidence type="ECO:0000256" key="15">
    <source>
        <dbReference type="ARBA" id="ARBA00023136"/>
    </source>
</evidence>
<evidence type="ECO:0000256" key="5">
    <source>
        <dbReference type="ARBA" id="ARBA00022670"/>
    </source>
</evidence>
<evidence type="ECO:0000256" key="6">
    <source>
        <dbReference type="ARBA" id="ARBA00022692"/>
    </source>
</evidence>
<keyword evidence="7" id="KW-0479">Metal-binding</keyword>
<reference evidence="21" key="1">
    <citation type="submission" date="2012-12" db="EMBL/GenBank/DDBJ databases">
        <authorList>
            <person name="Hellsten U."/>
            <person name="Grimwood J."/>
            <person name="Chapman J.A."/>
            <person name="Shapiro H."/>
            <person name="Aerts A."/>
            <person name="Otillar R.P."/>
            <person name="Terry A.Y."/>
            <person name="Boore J.L."/>
            <person name="Simakov O."/>
            <person name="Marletaz F."/>
            <person name="Cho S.-J."/>
            <person name="Edsinger-Gonzales E."/>
            <person name="Havlak P."/>
            <person name="Kuo D.-H."/>
            <person name="Larsson T."/>
            <person name="Lv J."/>
            <person name="Arendt D."/>
            <person name="Savage R."/>
            <person name="Osoegawa K."/>
            <person name="de Jong P."/>
            <person name="Lindberg D.R."/>
            <person name="Seaver E.C."/>
            <person name="Weisblat D.A."/>
            <person name="Putnam N.H."/>
            <person name="Grigoriev I.V."/>
            <person name="Rokhsar D.S."/>
        </authorList>
    </citation>
    <scope>NUCLEOTIDE SEQUENCE</scope>
    <source>
        <strain evidence="21">I ESC-2004</strain>
    </source>
</reference>
<dbReference type="GO" id="GO:0046872">
    <property type="term" value="F:metal ion binding"/>
    <property type="evidence" value="ECO:0007669"/>
    <property type="project" value="UniProtKB-KW"/>
</dbReference>
<dbReference type="FunFam" id="1.20.58.760:FF:000002">
    <property type="entry name" value="ATP-dependent zinc metalloprotease FtsH"/>
    <property type="match status" value="1"/>
</dbReference>
<comment type="similarity">
    <text evidence="4">In the N-terminal section; belongs to the AAA ATPase family.</text>
</comment>
<dbReference type="FunFam" id="1.10.8.60:FF:000001">
    <property type="entry name" value="ATP-dependent zinc metalloprotease FtsH"/>
    <property type="match status" value="1"/>
</dbReference>
<dbReference type="Gene3D" id="1.10.8.60">
    <property type="match status" value="1"/>
</dbReference>
<dbReference type="EnsemblMetazoa" id="CapteT157429">
    <property type="protein sequence ID" value="CapteP157429"/>
    <property type="gene ID" value="CapteG157429"/>
</dbReference>
<dbReference type="STRING" id="283909.R7V3L6"/>
<dbReference type="GO" id="GO:0004222">
    <property type="term" value="F:metalloendopeptidase activity"/>
    <property type="evidence" value="ECO:0007669"/>
    <property type="project" value="InterPro"/>
</dbReference>
<evidence type="ECO:0000256" key="17">
    <source>
        <dbReference type="SAM" id="MobiDB-lite"/>
    </source>
</evidence>
<dbReference type="FunCoup" id="R7V3L6">
    <property type="interactions" value="2469"/>
</dbReference>
<comment type="cofactor">
    <cofactor evidence="1">
        <name>Zn(2+)</name>
        <dbReference type="ChEBI" id="CHEBI:29105"/>
    </cofactor>
</comment>
<dbReference type="Pfam" id="PF01434">
    <property type="entry name" value="Peptidase_M41"/>
    <property type="match status" value="1"/>
</dbReference>
<keyword evidence="21" id="KW-1185">Reference proteome</keyword>
<feature type="region of interest" description="Disordered" evidence="17">
    <location>
        <begin position="450"/>
        <end position="473"/>
    </location>
</feature>
<dbReference type="SMART" id="SM00382">
    <property type="entry name" value="AAA"/>
    <property type="match status" value="1"/>
</dbReference>
<evidence type="ECO:0000313" key="19">
    <source>
        <dbReference type="EMBL" id="ELU13134.1"/>
    </source>
</evidence>
<keyword evidence="10" id="KW-0862">Zinc</keyword>
<evidence type="ECO:0000256" key="10">
    <source>
        <dbReference type="ARBA" id="ARBA00022833"/>
    </source>
</evidence>
<proteinExistence type="inferred from homology"/>
<comment type="similarity">
    <text evidence="3">In the C-terminal section; belongs to the peptidase M41 family.</text>
</comment>
<evidence type="ECO:0000256" key="3">
    <source>
        <dbReference type="ARBA" id="ARBA00010044"/>
    </source>
</evidence>
<dbReference type="InterPro" id="IPR000642">
    <property type="entry name" value="Peptidase_M41"/>
</dbReference>
<dbReference type="GO" id="GO:0005743">
    <property type="term" value="C:mitochondrial inner membrane"/>
    <property type="evidence" value="ECO:0007669"/>
    <property type="project" value="TreeGrafter"/>
</dbReference>
<dbReference type="InterPro" id="IPR003593">
    <property type="entry name" value="AAA+_ATPase"/>
</dbReference>
<dbReference type="Gene3D" id="3.40.50.300">
    <property type="entry name" value="P-loop containing nucleotide triphosphate hydrolases"/>
    <property type="match status" value="1"/>
</dbReference>
<dbReference type="OMA" id="KYDSDPM"/>
<keyword evidence="8 16" id="KW-0547">Nucleotide-binding</keyword>
<dbReference type="SUPFAM" id="SSF140990">
    <property type="entry name" value="FtsH protease domain-like"/>
    <property type="match status" value="1"/>
</dbReference>
<dbReference type="Pfam" id="PF00004">
    <property type="entry name" value="AAA"/>
    <property type="match status" value="1"/>
</dbReference>
<dbReference type="GO" id="GO:0007005">
    <property type="term" value="P:mitochondrion organization"/>
    <property type="evidence" value="ECO:0007669"/>
    <property type="project" value="TreeGrafter"/>
</dbReference>
<evidence type="ECO:0000313" key="20">
    <source>
        <dbReference type="EnsemblMetazoa" id="CapteP157429"/>
    </source>
</evidence>
<dbReference type="GO" id="GO:0005524">
    <property type="term" value="F:ATP binding"/>
    <property type="evidence" value="ECO:0007669"/>
    <property type="project" value="UniProtKB-KW"/>
</dbReference>
<evidence type="ECO:0000256" key="11">
    <source>
        <dbReference type="ARBA" id="ARBA00022840"/>
    </source>
</evidence>
<reference evidence="19 21" key="2">
    <citation type="journal article" date="2013" name="Nature">
        <title>Insights into bilaterian evolution from three spiralian genomes.</title>
        <authorList>
            <person name="Simakov O."/>
            <person name="Marletaz F."/>
            <person name="Cho S.J."/>
            <person name="Edsinger-Gonzales E."/>
            <person name="Havlak P."/>
            <person name="Hellsten U."/>
            <person name="Kuo D.H."/>
            <person name="Larsson T."/>
            <person name="Lv J."/>
            <person name="Arendt D."/>
            <person name="Savage R."/>
            <person name="Osoegawa K."/>
            <person name="de Jong P."/>
            <person name="Grimwood J."/>
            <person name="Chapman J.A."/>
            <person name="Shapiro H."/>
            <person name="Aerts A."/>
            <person name="Otillar R.P."/>
            <person name="Terry A.Y."/>
            <person name="Boore J.L."/>
            <person name="Grigoriev I.V."/>
            <person name="Lindberg D.R."/>
            <person name="Seaver E.C."/>
            <person name="Weisblat D.A."/>
            <person name="Putnam N.H."/>
            <person name="Rokhsar D.S."/>
        </authorList>
    </citation>
    <scope>NUCLEOTIDE SEQUENCE</scope>
    <source>
        <strain evidence="19 21">I ESC-2004</strain>
    </source>
</reference>
<evidence type="ECO:0000256" key="16">
    <source>
        <dbReference type="RuleBase" id="RU003651"/>
    </source>
</evidence>
<evidence type="ECO:0000256" key="2">
    <source>
        <dbReference type="ARBA" id="ARBA00004325"/>
    </source>
</evidence>
<keyword evidence="14" id="KW-0496">Mitochondrion</keyword>
<dbReference type="InterPro" id="IPR037219">
    <property type="entry name" value="Peptidase_M41-like"/>
</dbReference>
<dbReference type="EMBL" id="KB295454">
    <property type="protein sequence ID" value="ELU13134.1"/>
    <property type="molecule type" value="Genomic_DNA"/>
</dbReference>
<evidence type="ECO:0000256" key="1">
    <source>
        <dbReference type="ARBA" id="ARBA00001947"/>
    </source>
</evidence>
<dbReference type="OrthoDB" id="1413014at2759"/>
<keyword evidence="12" id="KW-1133">Transmembrane helix</keyword>
<keyword evidence="11 16" id="KW-0067">ATP-binding</keyword>
<dbReference type="PANTHER" id="PTHR23076">
    <property type="entry name" value="METALLOPROTEASE M41 FTSH"/>
    <property type="match status" value="1"/>
</dbReference>
<dbReference type="PANTHER" id="PTHR23076:SF97">
    <property type="entry name" value="ATP-DEPENDENT ZINC METALLOPROTEASE YME1L1"/>
    <property type="match status" value="1"/>
</dbReference>
<evidence type="ECO:0000256" key="8">
    <source>
        <dbReference type="ARBA" id="ARBA00022741"/>
    </source>
</evidence>
<dbReference type="GO" id="GO:0004176">
    <property type="term" value="F:ATP-dependent peptidase activity"/>
    <property type="evidence" value="ECO:0007669"/>
    <property type="project" value="InterPro"/>
</dbReference>
<keyword evidence="6" id="KW-0812">Transmembrane</keyword>
<keyword evidence="15" id="KW-0472">Membrane</keyword>
<dbReference type="CDD" id="cd19501">
    <property type="entry name" value="RecA-like_FtsH"/>
    <property type="match status" value="1"/>
</dbReference>
<dbReference type="SUPFAM" id="SSF52540">
    <property type="entry name" value="P-loop containing nucleoside triphosphate hydrolases"/>
    <property type="match status" value="1"/>
</dbReference>
<protein>
    <recommendedName>
        <fullName evidence="18">AAA+ ATPase domain-containing protein</fullName>
    </recommendedName>
</protein>
<dbReference type="InterPro" id="IPR003960">
    <property type="entry name" value="ATPase_AAA_CS"/>
</dbReference>
<dbReference type="Gene3D" id="1.20.58.760">
    <property type="entry name" value="Peptidase M41"/>
    <property type="match status" value="1"/>
</dbReference>
<gene>
    <name evidence="19" type="ORF">CAPTEDRAFT_157429</name>
</gene>
<dbReference type="InterPro" id="IPR003959">
    <property type="entry name" value="ATPase_AAA_core"/>
</dbReference>
<dbReference type="GO" id="GO:0016887">
    <property type="term" value="F:ATP hydrolysis activity"/>
    <property type="evidence" value="ECO:0007669"/>
    <property type="project" value="InterPro"/>
</dbReference>
<dbReference type="MEROPS" id="M41.026"/>
<organism evidence="19">
    <name type="scientific">Capitella teleta</name>
    <name type="common">Polychaete worm</name>
    <dbReference type="NCBI Taxonomy" id="283909"/>
    <lineage>
        <taxon>Eukaryota</taxon>
        <taxon>Metazoa</taxon>
        <taxon>Spiralia</taxon>
        <taxon>Lophotrochozoa</taxon>
        <taxon>Annelida</taxon>
        <taxon>Polychaeta</taxon>
        <taxon>Sedentaria</taxon>
        <taxon>Scolecida</taxon>
        <taxon>Capitellidae</taxon>
        <taxon>Capitella</taxon>
    </lineage>
</organism>
<reference evidence="20" key="3">
    <citation type="submission" date="2015-06" db="UniProtKB">
        <authorList>
            <consortium name="EnsemblMetazoa"/>
        </authorList>
    </citation>
    <scope>IDENTIFICATION</scope>
</reference>
<dbReference type="FunFam" id="3.40.50.300:FF:000195">
    <property type="entry name" value="ATP-dependent zinc metalloprotease FTSH 11"/>
    <property type="match status" value="1"/>
</dbReference>
<dbReference type="GO" id="GO:0006515">
    <property type="term" value="P:protein quality control for misfolded or incompletely synthesized proteins"/>
    <property type="evidence" value="ECO:0007669"/>
    <property type="project" value="TreeGrafter"/>
</dbReference>
<dbReference type="HOGENOM" id="CLU_000688_16_0_1"/>
<keyword evidence="13" id="KW-0482">Metalloprotease</keyword>
<comment type="subcellular location">
    <subcellularLocation>
        <location evidence="2">Mitochondrion membrane</location>
    </subcellularLocation>
</comment>
<dbReference type="AlphaFoldDB" id="R7V3L6"/>
<dbReference type="PROSITE" id="PS00674">
    <property type="entry name" value="AAA"/>
    <property type="match status" value="1"/>
</dbReference>
<evidence type="ECO:0000256" key="14">
    <source>
        <dbReference type="ARBA" id="ARBA00023128"/>
    </source>
</evidence>
<name>R7V3L6_CAPTE</name>
<dbReference type="Pfam" id="PF17862">
    <property type="entry name" value="AAA_lid_3"/>
    <property type="match status" value="1"/>
</dbReference>
<evidence type="ECO:0000256" key="9">
    <source>
        <dbReference type="ARBA" id="ARBA00022801"/>
    </source>
</evidence>
<sequence>MVSPEEVNVTFDDVKGVDEAKEELKDIVEFLRDPVKYKALGAKLPKGVLLVGSPGIGKTLLARAVAGEADVPFFRASGSEFDELFVGTGAKRVRQLFNAAKAHAPCLIFIDEIDSVGAKRSSSQIHPYANQTINQLLTEMDGFVQNEGVIVIGATNRRDNLDPALLRPGRFDVEVRVFPPVYKGRCEILQHYLDNIKVSPDVDIDRLARLTTGCSGADLENIVNQAALQAAKEDCREVGMIHLEYARDKILMGPQCKTNVPDKLTNKITAFHEAGHTVVANFTKDSRPVHKVTIIRRGPALGVTHLVADKDDYNLTRSQLLAQMDVAMGGRVAEEIIFGKDKVTTGASSDFDAATNIATAMVKKYGMSEIVGVRVFSDRGPDTSVSTNEMVDAEIKLLLSESYERARSILLKHAKEHKNLAEALIEHETLDGKEVETILKGKPLNKVKVTRSKGPKSALGDADSSDSTVPAVM</sequence>
<keyword evidence="9" id="KW-0378">Hydrolase</keyword>
<evidence type="ECO:0000256" key="7">
    <source>
        <dbReference type="ARBA" id="ARBA00022723"/>
    </source>
</evidence>
<evidence type="ECO:0000256" key="12">
    <source>
        <dbReference type="ARBA" id="ARBA00022989"/>
    </source>
</evidence>
<comment type="similarity">
    <text evidence="16">Belongs to the AAA ATPase family.</text>
</comment>
<evidence type="ECO:0000259" key="18">
    <source>
        <dbReference type="SMART" id="SM00382"/>
    </source>
</evidence>
<accession>R7V3L6</accession>